<proteinExistence type="predicted"/>
<evidence type="ECO:0000313" key="2">
    <source>
        <dbReference type="Proteomes" id="UP000268823"/>
    </source>
</evidence>
<comment type="caution">
    <text evidence="1">The sequence shown here is derived from an EMBL/GenBank/DDBJ whole genome shotgun (WGS) entry which is preliminary data.</text>
</comment>
<name>A0A3M7FHD3_HORWE</name>
<accession>A0A3M7FHD3</accession>
<dbReference type="Proteomes" id="UP000268823">
    <property type="component" value="Unassembled WGS sequence"/>
</dbReference>
<gene>
    <name evidence="1" type="ORF">D0861_05104</name>
</gene>
<sequence length="115" mass="12566">MRAGQRAQARRLALSLSAKSYASLSACPSSLCGVCYRSLKSGNRLGEVEKKDGRTDVQGFWRLASGPQCASSHLRGPRNRSLVGEVRTCIPLPFHLFRDRTSPVCASPPPAMRQH</sequence>
<dbReference type="EMBL" id="QWIR01000087">
    <property type="protein sequence ID" value="RMY87891.1"/>
    <property type="molecule type" value="Genomic_DNA"/>
</dbReference>
<reference evidence="1 2" key="1">
    <citation type="journal article" date="2018" name="BMC Genomics">
        <title>Genomic evidence for intraspecific hybridization in a clonal and extremely halotolerant yeast.</title>
        <authorList>
            <person name="Gostincar C."/>
            <person name="Stajich J.E."/>
            <person name="Zupancic J."/>
            <person name="Zalar P."/>
            <person name="Gunde-Cimerman N."/>
        </authorList>
    </citation>
    <scope>NUCLEOTIDE SEQUENCE [LARGE SCALE GENOMIC DNA]</scope>
    <source>
        <strain evidence="1 2">EXF-2788</strain>
    </source>
</reference>
<evidence type="ECO:0000313" key="1">
    <source>
        <dbReference type="EMBL" id="RMY87891.1"/>
    </source>
</evidence>
<organism evidence="1 2">
    <name type="scientific">Hortaea werneckii</name>
    <name type="common">Black yeast</name>
    <name type="synonym">Cladosporium werneckii</name>
    <dbReference type="NCBI Taxonomy" id="91943"/>
    <lineage>
        <taxon>Eukaryota</taxon>
        <taxon>Fungi</taxon>
        <taxon>Dikarya</taxon>
        <taxon>Ascomycota</taxon>
        <taxon>Pezizomycotina</taxon>
        <taxon>Dothideomycetes</taxon>
        <taxon>Dothideomycetidae</taxon>
        <taxon>Mycosphaerellales</taxon>
        <taxon>Teratosphaeriaceae</taxon>
        <taxon>Hortaea</taxon>
    </lineage>
</organism>
<protein>
    <submittedName>
        <fullName evidence="1">Uncharacterized protein</fullName>
    </submittedName>
</protein>
<dbReference type="AlphaFoldDB" id="A0A3M7FHD3"/>